<proteinExistence type="predicted"/>
<dbReference type="Proteomes" id="UP000813444">
    <property type="component" value="Unassembled WGS sequence"/>
</dbReference>
<accession>A0A8K0WQR3</accession>
<dbReference type="AlphaFoldDB" id="A0A8K0WQR3"/>
<evidence type="ECO:0000313" key="2">
    <source>
        <dbReference type="Proteomes" id="UP000813444"/>
    </source>
</evidence>
<keyword evidence="2" id="KW-1185">Reference proteome</keyword>
<gene>
    <name evidence="1" type="ORF">B0I35DRAFT_267415</name>
</gene>
<name>A0A8K0WQR3_9HYPO</name>
<organism evidence="1 2">
    <name type="scientific">Stachybotrys elegans</name>
    <dbReference type="NCBI Taxonomy" id="80388"/>
    <lineage>
        <taxon>Eukaryota</taxon>
        <taxon>Fungi</taxon>
        <taxon>Dikarya</taxon>
        <taxon>Ascomycota</taxon>
        <taxon>Pezizomycotina</taxon>
        <taxon>Sordariomycetes</taxon>
        <taxon>Hypocreomycetidae</taxon>
        <taxon>Hypocreales</taxon>
        <taxon>Stachybotryaceae</taxon>
        <taxon>Stachybotrys</taxon>
    </lineage>
</organism>
<comment type="caution">
    <text evidence="1">The sequence shown here is derived from an EMBL/GenBank/DDBJ whole genome shotgun (WGS) entry which is preliminary data.</text>
</comment>
<dbReference type="EMBL" id="JAGPNK010000008">
    <property type="protein sequence ID" value="KAH7317102.1"/>
    <property type="molecule type" value="Genomic_DNA"/>
</dbReference>
<dbReference type="PANTHER" id="PTHR36587">
    <property type="entry name" value="EXPRESSION SITE-ASSOCIATED GENE 3 (ESAG3)-LIKE PROTEIN"/>
    <property type="match status" value="1"/>
</dbReference>
<sequence length="531" mass="60773">MSVLATLNRRQIHFALGISAVILFLASAYAFVLREDAPYTPSFPPSRQEVNIYNNYKEEQAAAPRRVAHLHYLIPATNSKDTVCSGIAAALANGYPPPRILGYKGQGEFDAHAAHIAKLRTIKRYLYSVNATSNDDDLVIIVDGYDVLPQLPAEVMIERYFEMTLKEDTKLANQRGITVEELRKQGVRQTLVWGTDKGCFPPKGDEAQCWLIPFSDLSRYAWGPKSDATGPLPYSDSRFLNSGTAMGPLGDMRKMIDAALKLIDYAWDKEEKYKNSDQYYIGRLYARQEYDRIVKMSGGKYPFEVPGGKKLPPALHDDEEAELHIFTDKEYAFTQTRCHNDAFMHKLRYSGIDYTADVTRDTMEEGDRFRPYKVQMPAAVHRAFTNLWNALPKDERPSSSANKWIRELPLSTNVATQHMYAFYHHTCRKEGFVDRHRESWHFPIIKTLLRHNRKKYDRSEPVHPGIVDGRLWIAPKNYPMETEMQDEYGGVFTDLEAEPFIPFQKFCKPDLPAVIGEKKEPAPEEVSPETR</sequence>
<dbReference type="CDD" id="cd22997">
    <property type="entry name" value="GT_LH"/>
    <property type="match status" value="1"/>
</dbReference>
<dbReference type="PANTHER" id="PTHR36587:SF2">
    <property type="entry name" value="EXPRESSION SITE-ASSOCIATED GENE 3 (ESAG3)-LIKE PROTEIN"/>
    <property type="match status" value="1"/>
</dbReference>
<reference evidence="1" key="1">
    <citation type="journal article" date="2021" name="Nat. Commun.">
        <title>Genetic determinants of endophytism in the Arabidopsis root mycobiome.</title>
        <authorList>
            <person name="Mesny F."/>
            <person name="Miyauchi S."/>
            <person name="Thiergart T."/>
            <person name="Pickel B."/>
            <person name="Atanasova L."/>
            <person name="Karlsson M."/>
            <person name="Huettel B."/>
            <person name="Barry K.W."/>
            <person name="Haridas S."/>
            <person name="Chen C."/>
            <person name="Bauer D."/>
            <person name="Andreopoulos W."/>
            <person name="Pangilinan J."/>
            <person name="LaButti K."/>
            <person name="Riley R."/>
            <person name="Lipzen A."/>
            <person name="Clum A."/>
            <person name="Drula E."/>
            <person name="Henrissat B."/>
            <person name="Kohler A."/>
            <person name="Grigoriev I.V."/>
            <person name="Martin F.M."/>
            <person name="Hacquard S."/>
        </authorList>
    </citation>
    <scope>NUCLEOTIDE SEQUENCE</scope>
    <source>
        <strain evidence="1">MPI-CAGE-CH-0235</strain>
    </source>
</reference>
<protein>
    <submittedName>
        <fullName evidence="1">Uncharacterized protein</fullName>
    </submittedName>
</protein>
<evidence type="ECO:0000313" key="1">
    <source>
        <dbReference type="EMBL" id="KAH7317102.1"/>
    </source>
</evidence>
<dbReference type="OrthoDB" id="422736at2759"/>